<keyword evidence="17 20" id="KW-0326">Glycosidase</keyword>
<evidence type="ECO:0000256" key="16">
    <source>
        <dbReference type="ARBA" id="ARBA00023277"/>
    </source>
</evidence>
<keyword evidence="24" id="KW-1185">Reference proteome</keyword>
<dbReference type="GO" id="GO:0005886">
    <property type="term" value="C:plasma membrane"/>
    <property type="evidence" value="ECO:0007669"/>
    <property type="project" value="UniProtKB-SubCell"/>
</dbReference>
<feature type="domain" description="Fibronectin type III-like" evidence="22">
    <location>
        <begin position="710"/>
        <end position="781"/>
    </location>
</feature>
<evidence type="ECO:0000313" key="23">
    <source>
        <dbReference type="EMBL" id="KAA8910665.1"/>
    </source>
</evidence>
<evidence type="ECO:0000256" key="19">
    <source>
        <dbReference type="ARBA" id="ARBA00024983"/>
    </source>
</evidence>
<dbReference type="InterPro" id="IPR013783">
    <property type="entry name" value="Ig-like_fold"/>
</dbReference>
<accession>A0A5J5F3D5</accession>
<dbReference type="InterPro" id="IPR050288">
    <property type="entry name" value="Cellulose_deg_GH3"/>
</dbReference>
<dbReference type="Gene3D" id="3.40.50.1700">
    <property type="entry name" value="Glycoside hydrolase family 3 C-terminal domain"/>
    <property type="match status" value="1"/>
</dbReference>
<dbReference type="Gene3D" id="3.20.20.300">
    <property type="entry name" value="Glycoside hydrolase, family 3, N-terminal domain"/>
    <property type="match status" value="1"/>
</dbReference>
<evidence type="ECO:0000256" key="6">
    <source>
        <dbReference type="ARBA" id="ARBA00022475"/>
    </source>
</evidence>
<keyword evidence="9" id="KW-0732">Signal</keyword>
<keyword evidence="8" id="KW-0812">Transmembrane</keyword>
<keyword evidence="12" id="KW-1133">Transmembrane helix</keyword>
<evidence type="ECO:0000256" key="12">
    <source>
        <dbReference type="ARBA" id="ARBA00022989"/>
    </source>
</evidence>
<name>A0A5J5F3D5_9PEZI</name>
<evidence type="ECO:0000256" key="7">
    <source>
        <dbReference type="ARBA" id="ARBA00022525"/>
    </source>
</evidence>
<evidence type="ECO:0000256" key="4">
    <source>
        <dbReference type="ARBA" id="ARBA00004987"/>
    </source>
</evidence>
<dbReference type="EMBL" id="VXIS01000043">
    <property type="protein sequence ID" value="KAA8910665.1"/>
    <property type="molecule type" value="Genomic_DNA"/>
</dbReference>
<dbReference type="InterPro" id="IPR036881">
    <property type="entry name" value="Glyco_hydro_3_C_sf"/>
</dbReference>
<evidence type="ECO:0000256" key="18">
    <source>
        <dbReference type="ARBA" id="ARBA00023326"/>
    </source>
</evidence>
<dbReference type="SUPFAM" id="SSF51445">
    <property type="entry name" value="(Trans)glycosidases"/>
    <property type="match status" value="1"/>
</dbReference>
<keyword evidence="10 20" id="KW-0378">Hydrolase</keyword>
<organism evidence="23 24">
    <name type="scientific">Sphaerosporella brunnea</name>
    <dbReference type="NCBI Taxonomy" id="1250544"/>
    <lineage>
        <taxon>Eukaryota</taxon>
        <taxon>Fungi</taxon>
        <taxon>Dikarya</taxon>
        <taxon>Ascomycota</taxon>
        <taxon>Pezizomycotina</taxon>
        <taxon>Pezizomycetes</taxon>
        <taxon>Pezizales</taxon>
        <taxon>Pyronemataceae</taxon>
        <taxon>Sphaerosporella</taxon>
    </lineage>
</organism>
<dbReference type="SUPFAM" id="SSF52279">
    <property type="entry name" value="Beta-D-glucan exohydrolase, C-terminal domain"/>
    <property type="match status" value="1"/>
</dbReference>
<dbReference type="PANTHER" id="PTHR42715">
    <property type="entry name" value="BETA-GLUCOSIDASE"/>
    <property type="match status" value="1"/>
</dbReference>
<dbReference type="PANTHER" id="PTHR42715:SF20">
    <property type="entry name" value="BETA-GLUCOSIDASE E-RELATED"/>
    <property type="match status" value="1"/>
</dbReference>
<dbReference type="GO" id="GO:0008422">
    <property type="term" value="F:beta-glucosidase activity"/>
    <property type="evidence" value="ECO:0007669"/>
    <property type="project" value="UniProtKB-EC"/>
</dbReference>
<evidence type="ECO:0000256" key="20">
    <source>
        <dbReference type="RuleBase" id="RU361161"/>
    </source>
</evidence>
<evidence type="ECO:0000256" key="3">
    <source>
        <dbReference type="ARBA" id="ARBA00004613"/>
    </source>
</evidence>
<comment type="subcellular location">
    <subcellularLocation>
        <location evidence="2">Cell membrane</location>
        <topology evidence="2">Single-pass type II membrane protein</topology>
    </subcellularLocation>
    <subcellularLocation>
        <location evidence="3">Secreted</location>
    </subcellularLocation>
</comment>
<dbReference type="AlphaFoldDB" id="A0A5J5F3D5"/>
<dbReference type="InterPro" id="IPR017853">
    <property type="entry name" value="GH"/>
</dbReference>
<comment type="pathway">
    <text evidence="4 20">Glycan metabolism; cellulose degradation.</text>
</comment>
<keyword evidence="11" id="KW-0735">Signal-anchor</keyword>
<sequence>MTLTEKVNITTGTGWAMGPCVGNTGPVPRLGFPSLCLQDGPLGIRFADKITSFPAGITTGGTWDKDLMRLRGEAIGAENRGKGVHITLGPAMGPLGKHPAGGRNWEGFGSDPYLQGVAAYESILGIQSQGVVATAKHFIGNEQEHFRQGPGAISANIDDRALHEIYLWPFQDSVKAGVGAVMCSYNRVNNSAACQNSWLQNNILKDELGFQGFIMSDWLAQMSGVASVLAGMDMAMPGDGLTWDDRVPLLGPRLTEAVLNSSVPIDRLDDMVTRIVATWYQLGQDKNHPEPNFSSWTKNTTGNIYYGSNEGPVGIVNQHVNVMADHPTTVARKVAAEAIALLKNDKKTLPLELPMKIGVYGEDAALAPGGANVCADRGCNQGTLAVGWGSGSTDFEYLVDPLSAITKKAQSYGGKVTAILQNNATDVIAASAKKQDICLVFVNADSGEGYIQWEDVAGDRPNLTTQKGGDDLVLAVANNCDNTVVIVHSVGPIIMEKWVNKPKVRSILWAHLPGMESGNALVDVLWGSTNPSGKLPYTIGKSLADYGPYAGVLYTENASPPQQDFLDGVFIDHRHFDANKITPRYEFGYGLSYTTFSYSNLRKTKKGSFSPLPAPRPGASAKPPTYSSKLPRPDQCTFPAGFTKINRMIYPYLESADTVKVGPYPYPEGYTKKQTPSQAGGAEGGNPALWEVLAEVSVVVKNTGKVAGAEVAQLYLGFPPNAPVPFPPKQLRGFEKVFLKPGESQKVTFALTRRDLSYWDVTRQNWVIPNGNFAVMVGTSSRKILAQGSLAGDGYY</sequence>
<evidence type="ECO:0000256" key="9">
    <source>
        <dbReference type="ARBA" id="ARBA00022729"/>
    </source>
</evidence>
<dbReference type="InterPro" id="IPR019800">
    <property type="entry name" value="Glyco_hydro_3_AS"/>
</dbReference>
<dbReference type="GO" id="GO:0030245">
    <property type="term" value="P:cellulose catabolic process"/>
    <property type="evidence" value="ECO:0007669"/>
    <property type="project" value="UniProtKB-UniPathway"/>
</dbReference>
<comment type="catalytic activity">
    <reaction evidence="1 20">
        <text>Hydrolysis of terminal, non-reducing beta-D-glucosyl residues with release of beta-D-glucose.</text>
        <dbReference type="EC" id="3.2.1.21"/>
    </reaction>
</comment>
<evidence type="ECO:0000256" key="17">
    <source>
        <dbReference type="ARBA" id="ARBA00023295"/>
    </source>
</evidence>
<dbReference type="OrthoDB" id="416222at2759"/>
<evidence type="ECO:0000256" key="14">
    <source>
        <dbReference type="ARBA" id="ARBA00023136"/>
    </source>
</evidence>
<evidence type="ECO:0000256" key="2">
    <source>
        <dbReference type="ARBA" id="ARBA00004401"/>
    </source>
</evidence>
<comment type="similarity">
    <text evidence="5 20">Belongs to the glycosyl hydrolase 3 family.</text>
</comment>
<comment type="function">
    <text evidence="19">Beta-glucosidases are one of a number of cellulolytic enzymes involved in the degradation of cellulosic biomass. Catalyzes the last step releasing glucose from the inhibitory cellobiose.</text>
</comment>
<dbReference type="FunFam" id="3.40.50.1700:FF:000003">
    <property type="entry name" value="Probable beta-glucosidase"/>
    <property type="match status" value="1"/>
</dbReference>
<dbReference type="Pfam" id="PF00933">
    <property type="entry name" value="Glyco_hydro_3"/>
    <property type="match status" value="1"/>
</dbReference>
<evidence type="ECO:0000259" key="22">
    <source>
        <dbReference type="SMART" id="SM01217"/>
    </source>
</evidence>
<dbReference type="SMART" id="SM01217">
    <property type="entry name" value="Fn3_like"/>
    <property type="match status" value="1"/>
</dbReference>
<dbReference type="InterPro" id="IPR001764">
    <property type="entry name" value="Glyco_hydro_3_N"/>
</dbReference>
<evidence type="ECO:0000256" key="15">
    <source>
        <dbReference type="ARBA" id="ARBA00023180"/>
    </source>
</evidence>
<evidence type="ECO:0000256" key="13">
    <source>
        <dbReference type="ARBA" id="ARBA00023001"/>
    </source>
</evidence>
<dbReference type="InterPro" id="IPR036962">
    <property type="entry name" value="Glyco_hydro_3_N_sf"/>
</dbReference>
<proteinExistence type="inferred from homology"/>
<dbReference type="Pfam" id="PF01915">
    <property type="entry name" value="Glyco_hydro_3_C"/>
    <property type="match status" value="1"/>
</dbReference>
<evidence type="ECO:0000256" key="8">
    <source>
        <dbReference type="ARBA" id="ARBA00022692"/>
    </source>
</evidence>
<dbReference type="PRINTS" id="PR00133">
    <property type="entry name" value="GLHYDRLASE3"/>
</dbReference>
<evidence type="ECO:0000256" key="5">
    <source>
        <dbReference type="ARBA" id="ARBA00005336"/>
    </source>
</evidence>
<dbReference type="EC" id="3.2.1.21" evidence="20"/>
<dbReference type="UniPathway" id="UPA00696"/>
<keyword evidence="7" id="KW-0964">Secreted</keyword>
<reference evidence="23 24" key="1">
    <citation type="submission" date="2019-09" db="EMBL/GenBank/DDBJ databases">
        <title>Draft genome of the ectomycorrhizal ascomycete Sphaerosporella brunnea.</title>
        <authorList>
            <consortium name="DOE Joint Genome Institute"/>
            <person name="Benucci G.M."/>
            <person name="Marozzi G."/>
            <person name="Antonielli L."/>
            <person name="Sanchez S."/>
            <person name="Marco P."/>
            <person name="Wang X."/>
            <person name="Falini L.B."/>
            <person name="Barry K."/>
            <person name="Haridas S."/>
            <person name="Lipzen A."/>
            <person name="Labutti K."/>
            <person name="Grigoriev I.V."/>
            <person name="Murat C."/>
            <person name="Martin F."/>
            <person name="Albertini E."/>
            <person name="Donnini D."/>
            <person name="Bonito G."/>
        </authorList>
    </citation>
    <scope>NUCLEOTIDE SEQUENCE [LARGE SCALE GENOMIC DNA]</scope>
    <source>
        <strain evidence="23 24">Sb_GMNB300</strain>
    </source>
</reference>
<dbReference type="FunFam" id="2.60.40.10:FF:000757">
    <property type="entry name" value="Beta-glucosidase G"/>
    <property type="match status" value="1"/>
</dbReference>
<evidence type="ECO:0000256" key="10">
    <source>
        <dbReference type="ARBA" id="ARBA00022801"/>
    </source>
</evidence>
<evidence type="ECO:0000256" key="1">
    <source>
        <dbReference type="ARBA" id="ARBA00000448"/>
    </source>
</evidence>
<dbReference type="InterPro" id="IPR026891">
    <property type="entry name" value="Fn3-like"/>
</dbReference>
<comment type="caution">
    <text evidence="23">The sequence shown here is derived from an EMBL/GenBank/DDBJ whole genome shotgun (WGS) entry which is preliminary data.</text>
</comment>
<dbReference type="InterPro" id="IPR002772">
    <property type="entry name" value="Glyco_hydro_3_C"/>
</dbReference>
<keyword evidence="6" id="KW-1003">Cell membrane</keyword>
<feature type="region of interest" description="Disordered" evidence="21">
    <location>
        <begin position="607"/>
        <end position="630"/>
    </location>
</feature>
<evidence type="ECO:0000256" key="11">
    <source>
        <dbReference type="ARBA" id="ARBA00022968"/>
    </source>
</evidence>
<gene>
    <name evidence="23" type="ORF">FN846DRAFT_938110</name>
</gene>
<dbReference type="Gene3D" id="2.60.40.10">
    <property type="entry name" value="Immunoglobulins"/>
    <property type="match status" value="1"/>
</dbReference>
<keyword evidence="14" id="KW-0472">Membrane</keyword>
<protein>
    <recommendedName>
        <fullName evidence="20">beta-glucosidase</fullName>
        <ecNumber evidence="20">3.2.1.21</ecNumber>
    </recommendedName>
</protein>
<evidence type="ECO:0000313" key="24">
    <source>
        <dbReference type="Proteomes" id="UP000326924"/>
    </source>
</evidence>
<dbReference type="Pfam" id="PF14310">
    <property type="entry name" value="Fn3-like"/>
    <property type="match status" value="1"/>
</dbReference>
<keyword evidence="13" id="KW-0136">Cellulose degradation</keyword>
<keyword evidence="16 20" id="KW-0119">Carbohydrate metabolism</keyword>
<keyword evidence="15" id="KW-0325">Glycoprotein</keyword>
<dbReference type="GO" id="GO:0005576">
    <property type="term" value="C:extracellular region"/>
    <property type="evidence" value="ECO:0007669"/>
    <property type="project" value="UniProtKB-SubCell"/>
</dbReference>
<keyword evidence="18 20" id="KW-0624">Polysaccharide degradation</keyword>
<dbReference type="PROSITE" id="PS00775">
    <property type="entry name" value="GLYCOSYL_HYDROL_F3"/>
    <property type="match status" value="1"/>
</dbReference>
<dbReference type="FunFam" id="3.20.20.300:FF:000002">
    <property type="entry name" value="Probable beta-glucosidase"/>
    <property type="match status" value="1"/>
</dbReference>
<evidence type="ECO:0000256" key="21">
    <source>
        <dbReference type="SAM" id="MobiDB-lite"/>
    </source>
</evidence>
<dbReference type="InParanoid" id="A0A5J5F3D5"/>
<dbReference type="Proteomes" id="UP000326924">
    <property type="component" value="Unassembled WGS sequence"/>
</dbReference>